<evidence type="ECO:0000313" key="2">
    <source>
        <dbReference type="Proteomes" id="UP000295060"/>
    </source>
</evidence>
<keyword evidence="2" id="KW-1185">Reference proteome</keyword>
<gene>
    <name evidence="1" type="ORF">EV137_6484</name>
</gene>
<evidence type="ECO:0000313" key="1">
    <source>
        <dbReference type="EMBL" id="TDW88389.1"/>
    </source>
</evidence>
<organism evidence="1 2">
    <name type="scientific">Kribbella pratensis</name>
    <dbReference type="NCBI Taxonomy" id="2512112"/>
    <lineage>
        <taxon>Bacteria</taxon>
        <taxon>Bacillati</taxon>
        <taxon>Actinomycetota</taxon>
        <taxon>Actinomycetes</taxon>
        <taxon>Propionibacteriales</taxon>
        <taxon>Kribbellaceae</taxon>
        <taxon>Kribbella</taxon>
    </lineage>
</organism>
<name>A0ABY2FD31_9ACTN</name>
<sequence length="44" mass="4648">MANMSARTATVAGVFYLATEITSVAALLRYQPILRDGSAVSFAI</sequence>
<reference evidence="1 2" key="1">
    <citation type="submission" date="2019-03" db="EMBL/GenBank/DDBJ databases">
        <title>Genomic Encyclopedia of Type Strains, Phase III (KMG-III): the genomes of soil and plant-associated and newly described type strains.</title>
        <authorList>
            <person name="Whitman W."/>
        </authorList>
    </citation>
    <scope>NUCLEOTIDE SEQUENCE [LARGE SCALE GENOMIC DNA]</scope>
    <source>
        <strain evidence="1 2">VKMAc-2574</strain>
    </source>
</reference>
<dbReference type="Proteomes" id="UP000295060">
    <property type="component" value="Unassembled WGS sequence"/>
</dbReference>
<dbReference type="EMBL" id="SODU01000003">
    <property type="protein sequence ID" value="TDW88389.1"/>
    <property type="molecule type" value="Genomic_DNA"/>
</dbReference>
<accession>A0ABY2FD31</accession>
<proteinExistence type="predicted"/>
<comment type="caution">
    <text evidence="1">The sequence shown here is derived from an EMBL/GenBank/DDBJ whole genome shotgun (WGS) entry which is preliminary data.</text>
</comment>
<protein>
    <submittedName>
        <fullName evidence="1">Uncharacterized protein</fullName>
    </submittedName>
</protein>